<dbReference type="Pfam" id="PF07264">
    <property type="entry name" value="EI24"/>
    <property type="match status" value="1"/>
</dbReference>
<dbReference type="HAMAP" id="MF_00468">
    <property type="entry name" value="CysZ"/>
    <property type="match status" value="1"/>
</dbReference>
<evidence type="ECO:0000256" key="11">
    <source>
        <dbReference type="HAMAP-Rule" id="MF_00468"/>
    </source>
</evidence>
<gene>
    <name evidence="11" type="primary">cysZ</name>
    <name evidence="12" type="ORF">HNQ57_002442</name>
</gene>
<name>A0A840R6R2_9GAMM</name>
<keyword evidence="6 11" id="KW-0812">Transmembrane</keyword>
<keyword evidence="10 11" id="KW-0198">Cysteine biosynthesis</keyword>
<sequence>MTASPLSGPDYLLRGFKIIRQPGIRLFVAIPLLINIIIFGAFTTLTLDAMNGWINQVIEWLPSWLDFLRWILWPLAVILVLAIVMYIFSTVANIISAPFNGLLAEKVEEMLTGEEVAGRETIAMAIASFPKSIGRECQKLLYYLGFAILTLIASFVISPLAPLLWFALNAWMMAIEYCDYPMDNHKLSFKEARKRVGSQRGTSFSFGALVMLGTMVPILNLFIMPAAVCGGTLMWVERFKHQPS</sequence>
<keyword evidence="3 11" id="KW-1003">Cell membrane</keyword>
<evidence type="ECO:0000256" key="5">
    <source>
        <dbReference type="ARBA" id="ARBA00022605"/>
    </source>
</evidence>
<evidence type="ECO:0000256" key="1">
    <source>
        <dbReference type="ARBA" id="ARBA00004141"/>
    </source>
</evidence>
<dbReference type="PANTHER" id="PTHR37468:SF1">
    <property type="entry name" value="SULFATE TRANSPORTER CYSZ"/>
    <property type="match status" value="1"/>
</dbReference>
<evidence type="ECO:0000256" key="4">
    <source>
        <dbReference type="ARBA" id="ARBA00022519"/>
    </source>
</evidence>
<dbReference type="GO" id="GO:0005886">
    <property type="term" value="C:plasma membrane"/>
    <property type="evidence" value="ECO:0007669"/>
    <property type="project" value="UniProtKB-SubCell"/>
</dbReference>
<comment type="caution">
    <text evidence="12">The sequence shown here is derived from an EMBL/GenBank/DDBJ whole genome shotgun (WGS) entry which is preliminary data.</text>
</comment>
<dbReference type="InterPro" id="IPR022985">
    <property type="entry name" value="Sulfate_CysZ"/>
</dbReference>
<keyword evidence="13" id="KW-1185">Reference proteome</keyword>
<keyword evidence="7 11" id="KW-1133">Transmembrane helix</keyword>
<evidence type="ECO:0000256" key="8">
    <source>
        <dbReference type="ARBA" id="ARBA00023032"/>
    </source>
</evidence>
<keyword evidence="4 11" id="KW-0997">Cell inner membrane</keyword>
<comment type="similarity">
    <text evidence="11">Belongs to the CysZ family.</text>
</comment>
<dbReference type="GO" id="GO:0019344">
    <property type="term" value="P:cysteine biosynthetic process"/>
    <property type="evidence" value="ECO:0007669"/>
    <property type="project" value="UniProtKB-UniRule"/>
</dbReference>
<feature type="transmembrane region" description="Helical" evidence="11">
    <location>
        <begin position="24"/>
        <end position="47"/>
    </location>
</feature>
<organism evidence="12 13">
    <name type="scientific">Zhongshania antarctica</name>
    <dbReference type="NCBI Taxonomy" id="641702"/>
    <lineage>
        <taxon>Bacteria</taxon>
        <taxon>Pseudomonadati</taxon>
        <taxon>Pseudomonadota</taxon>
        <taxon>Gammaproteobacteria</taxon>
        <taxon>Cellvibrionales</taxon>
        <taxon>Spongiibacteraceae</taxon>
        <taxon>Zhongshania</taxon>
    </lineage>
</organism>
<dbReference type="NCBIfam" id="NF003433">
    <property type="entry name" value="PRK04949.1"/>
    <property type="match status" value="1"/>
</dbReference>
<evidence type="ECO:0000256" key="9">
    <source>
        <dbReference type="ARBA" id="ARBA00023136"/>
    </source>
</evidence>
<keyword evidence="9 11" id="KW-0472">Membrane</keyword>
<dbReference type="PANTHER" id="PTHR37468">
    <property type="entry name" value="SULFATE TRANSPORTER CYSZ"/>
    <property type="match status" value="1"/>
</dbReference>
<proteinExistence type="inferred from homology"/>
<dbReference type="GO" id="GO:0009675">
    <property type="term" value="F:high-affinity sulfate:proton symporter activity"/>
    <property type="evidence" value="ECO:0007669"/>
    <property type="project" value="TreeGrafter"/>
</dbReference>
<protein>
    <recommendedName>
        <fullName evidence="11">Sulfate transporter CysZ</fullName>
    </recommendedName>
</protein>
<evidence type="ECO:0000256" key="10">
    <source>
        <dbReference type="ARBA" id="ARBA00023192"/>
    </source>
</evidence>
<dbReference type="GO" id="GO:0000103">
    <property type="term" value="P:sulfate assimilation"/>
    <property type="evidence" value="ECO:0007669"/>
    <property type="project" value="InterPro"/>
</dbReference>
<comment type="subcellular location">
    <subcellularLocation>
        <location evidence="11">Cell inner membrane</location>
        <topology evidence="11">Multi-pass membrane protein</topology>
    </subcellularLocation>
    <subcellularLocation>
        <location evidence="1">Membrane</location>
        <topology evidence="1">Multi-pass membrane protein</topology>
    </subcellularLocation>
</comment>
<keyword evidence="2 11" id="KW-0813">Transport</keyword>
<feature type="transmembrane region" description="Helical" evidence="11">
    <location>
        <begin position="203"/>
        <end position="236"/>
    </location>
</feature>
<reference evidence="12 13" key="1">
    <citation type="submission" date="2020-08" db="EMBL/GenBank/DDBJ databases">
        <title>Genomic Encyclopedia of Type Strains, Phase IV (KMG-IV): sequencing the most valuable type-strain genomes for metagenomic binning, comparative biology and taxonomic classification.</title>
        <authorList>
            <person name="Goeker M."/>
        </authorList>
    </citation>
    <scope>NUCLEOTIDE SEQUENCE [LARGE SCALE GENOMIC DNA]</scope>
    <source>
        <strain evidence="12 13">DSM 25701</strain>
    </source>
</reference>
<dbReference type="RefSeq" id="WP_184463293.1">
    <property type="nucleotide sequence ID" value="NZ_JACHHW010000006.1"/>
</dbReference>
<dbReference type="InterPro" id="IPR050480">
    <property type="entry name" value="CysZ-like"/>
</dbReference>
<dbReference type="EMBL" id="JACHHW010000006">
    <property type="protein sequence ID" value="MBB5188163.1"/>
    <property type="molecule type" value="Genomic_DNA"/>
</dbReference>
<feature type="transmembrane region" description="Helical" evidence="11">
    <location>
        <begin position="67"/>
        <end position="88"/>
    </location>
</feature>
<keyword evidence="5 11" id="KW-0028">Amino-acid biosynthesis</keyword>
<dbReference type="Proteomes" id="UP000536640">
    <property type="component" value="Unassembled WGS sequence"/>
</dbReference>
<dbReference type="AlphaFoldDB" id="A0A840R6R2"/>
<keyword evidence="8 11" id="KW-0764">Sulfate transport</keyword>
<comment type="function">
    <text evidence="11">High affinity, high specificity proton-dependent sulfate transporter, which mediates sulfate uptake. Provides the sulfur source for the cysteine synthesis pathway.</text>
</comment>
<evidence type="ECO:0000313" key="13">
    <source>
        <dbReference type="Proteomes" id="UP000536640"/>
    </source>
</evidence>
<evidence type="ECO:0000313" key="12">
    <source>
        <dbReference type="EMBL" id="MBB5188163.1"/>
    </source>
</evidence>
<feature type="transmembrane region" description="Helical" evidence="11">
    <location>
        <begin position="140"/>
        <end position="157"/>
    </location>
</feature>
<evidence type="ECO:0000256" key="7">
    <source>
        <dbReference type="ARBA" id="ARBA00022989"/>
    </source>
</evidence>
<accession>A0A840R6R2</accession>
<dbReference type="InterPro" id="IPR059112">
    <property type="entry name" value="CysZ/EI24"/>
</dbReference>
<evidence type="ECO:0000256" key="3">
    <source>
        <dbReference type="ARBA" id="ARBA00022475"/>
    </source>
</evidence>
<evidence type="ECO:0000256" key="6">
    <source>
        <dbReference type="ARBA" id="ARBA00022692"/>
    </source>
</evidence>
<evidence type="ECO:0000256" key="2">
    <source>
        <dbReference type="ARBA" id="ARBA00022448"/>
    </source>
</evidence>